<evidence type="ECO:0000256" key="8">
    <source>
        <dbReference type="PROSITE-ProRule" id="PRU00284"/>
    </source>
</evidence>
<keyword evidence="3 9" id="KW-0812">Transmembrane</keyword>
<dbReference type="AlphaFoldDB" id="A0A3B8WJE6"/>
<feature type="domain" description="HAMP" evidence="11">
    <location>
        <begin position="84"/>
        <end position="136"/>
    </location>
</feature>
<evidence type="ECO:0000256" key="4">
    <source>
        <dbReference type="ARBA" id="ARBA00022989"/>
    </source>
</evidence>
<organism evidence="12 13">
    <name type="scientific">Marinobacter nauticus</name>
    <name type="common">Marinobacter hydrocarbonoclasticus</name>
    <name type="synonym">Marinobacter aquaeolei</name>
    <dbReference type="NCBI Taxonomy" id="2743"/>
    <lineage>
        <taxon>Bacteria</taxon>
        <taxon>Pseudomonadati</taxon>
        <taxon>Pseudomonadota</taxon>
        <taxon>Gammaproteobacteria</taxon>
        <taxon>Pseudomonadales</taxon>
        <taxon>Marinobacteraceae</taxon>
        <taxon>Marinobacter</taxon>
    </lineage>
</organism>
<evidence type="ECO:0000256" key="5">
    <source>
        <dbReference type="ARBA" id="ARBA00023136"/>
    </source>
</evidence>
<feature type="non-terminal residue" evidence="12">
    <location>
        <position position="1"/>
    </location>
</feature>
<dbReference type="PANTHER" id="PTHR32089:SF120">
    <property type="entry name" value="METHYL-ACCEPTING CHEMOTAXIS PROTEIN TLPQ"/>
    <property type="match status" value="1"/>
</dbReference>
<evidence type="ECO:0000256" key="9">
    <source>
        <dbReference type="SAM" id="Phobius"/>
    </source>
</evidence>
<dbReference type="Pfam" id="PF00672">
    <property type="entry name" value="HAMP"/>
    <property type="match status" value="1"/>
</dbReference>
<feature type="domain" description="Methyl-accepting transducer" evidence="10">
    <location>
        <begin position="141"/>
        <end position="377"/>
    </location>
</feature>
<comment type="subcellular location">
    <subcellularLocation>
        <location evidence="1">Membrane</location>
        <topology evidence="1">Multi-pass membrane protein</topology>
    </subcellularLocation>
</comment>
<dbReference type="GO" id="GO:0007165">
    <property type="term" value="P:signal transduction"/>
    <property type="evidence" value="ECO:0007669"/>
    <property type="project" value="UniProtKB-KW"/>
</dbReference>
<dbReference type="GO" id="GO:0004888">
    <property type="term" value="F:transmembrane signaling receptor activity"/>
    <property type="evidence" value="ECO:0007669"/>
    <property type="project" value="InterPro"/>
</dbReference>
<dbReference type="GO" id="GO:0016020">
    <property type="term" value="C:membrane"/>
    <property type="evidence" value="ECO:0007669"/>
    <property type="project" value="UniProtKB-SubCell"/>
</dbReference>
<dbReference type="EMBL" id="DLYI01000292">
    <property type="protein sequence ID" value="HAC30369.1"/>
    <property type="molecule type" value="Genomic_DNA"/>
</dbReference>
<evidence type="ECO:0000313" key="13">
    <source>
        <dbReference type="Proteomes" id="UP000261325"/>
    </source>
</evidence>
<dbReference type="CDD" id="cd06225">
    <property type="entry name" value="HAMP"/>
    <property type="match status" value="1"/>
</dbReference>
<dbReference type="Proteomes" id="UP000261325">
    <property type="component" value="Unassembled WGS sequence"/>
</dbReference>
<reference evidence="12 13" key="1">
    <citation type="journal article" date="2018" name="Nat. Biotechnol.">
        <title>A standardized bacterial taxonomy based on genome phylogeny substantially revises the tree of life.</title>
        <authorList>
            <person name="Parks D.H."/>
            <person name="Chuvochina M."/>
            <person name="Waite D.W."/>
            <person name="Rinke C."/>
            <person name="Skarshewski A."/>
            <person name="Chaumeil P.A."/>
            <person name="Hugenholtz P."/>
        </authorList>
    </citation>
    <scope>NUCLEOTIDE SEQUENCE [LARGE SCALE GENOMIC DNA]</scope>
    <source>
        <strain evidence="12">UBA9049</strain>
    </source>
</reference>
<dbReference type="PROSITE" id="PS50111">
    <property type="entry name" value="CHEMOTAXIS_TRANSDUC_2"/>
    <property type="match status" value="1"/>
</dbReference>
<dbReference type="SUPFAM" id="SSF58104">
    <property type="entry name" value="Methyl-accepting chemotaxis protein (MCP) signaling domain"/>
    <property type="match status" value="1"/>
</dbReference>
<evidence type="ECO:0000259" key="11">
    <source>
        <dbReference type="PROSITE" id="PS50885"/>
    </source>
</evidence>
<comment type="caution">
    <text evidence="12">The sequence shown here is derived from an EMBL/GenBank/DDBJ whole genome shotgun (WGS) entry which is preliminary data.</text>
</comment>
<protein>
    <submittedName>
        <fullName evidence="12">Methyl-accepting chemotaxis protein</fullName>
    </submittedName>
</protein>
<proteinExistence type="inferred from homology"/>
<comment type="similarity">
    <text evidence="7">Belongs to the methyl-accepting chemotaxis (MCP) protein family.</text>
</comment>
<evidence type="ECO:0000256" key="2">
    <source>
        <dbReference type="ARBA" id="ARBA00022500"/>
    </source>
</evidence>
<dbReference type="PANTHER" id="PTHR32089">
    <property type="entry name" value="METHYL-ACCEPTING CHEMOTAXIS PROTEIN MCPB"/>
    <property type="match status" value="1"/>
</dbReference>
<evidence type="ECO:0000259" key="10">
    <source>
        <dbReference type="PROSITE" id="PS50111"/>
    </source>
</evidence>
<evidence type="ECO:0000256" key="3">
    <source>
        <dbReference type="ARBA" id="ARBA00022692"/>
    </source>
</evidence>
<evidence type="ECO:0000256" key="6">
    <source>
        <dbReference type="ARBA" id="ARBA00023224"/>
    </source>
</evidence>
<dbReference type="Gene3D" id="1.10.287.950">
    <property type="entry name" value="Methyl-accepting chemotaxis protein"/>
    <property type="match status" value="1"/>
</dbReference>
<keyword evidence="6 8" id="KW-0807">Transducer</keyword>
<dbReference type="FunFam" id="1.10.287.950:FF:000001">
    <property type="entry name" value="Methyl-accepting chemotaxis sensory transducer"/>
    <property type="match status" value="1"/>
</dbReference>
<gene>
    <name evidence="12" type="ORF">DCF82_21550</name>
</gene>
<dbReference type="SMART" id="SM00283">
    <property type="entry name" value="MA"/>
    <property type="match status" value="1"/>
</dbReference>
<dbReference type="PROSITE" id="PS50885">
    <property type="entry name" value="HAMP"/>
    <property type="match status" value="1"/>
</dbReference>
<evidence type="ECO:0000313" key="12">
    <source>
        <dbReference type="EMBL" id="HAC30369.1"/>
    </source>
</evidence>
<dbReference type="GO" id="GO:0006935">
    <property type="term" value="P:chemotaxis"/>
    <property type="evidence" value="ECO:0007669"/>
    <property type="project" value="UniProtKB-KW"/>
</dbReference>
<dbReference type="CDD" id="cd11386">
    <property type="entry name" value="MCP_signal"/>
    <property type="match status" value="1"/>
</dbReference>
<dbReference type="SMART" id="SM00304">
    <property type="entry name" value="HAMP"/>
    <property type="match status" value="2"/>
</dbReference>
<sequence>AYRTGYQDFVASGYDHTEGDEAVTGIDREPAQLIEQAANKIRDVAVSHSGELRDSATETTWLMGGLLLAAIVMGTLACLGVLVTSVVRPTQELIAKLSRIGEGDLTDPVTLERPDELGRLADTARTLHRFLRETGEMMQHNASQLADTGAMIRSNADAVSSQSDKAHQRIDQIATAMNEMSATAQDVAQHASSVASQVDETANQTRHADEQINQAVASMNRLTDQIRSSAATVAELAKSGQQVGDVMRVIREIADQTNLLALNAAIEAARAGEAGRGFAVVADEVRNLAAKTQDATVEIDEIIASIQNGSRDATEYMQASEVVAKESSESVDAVRTTLADITQRMIKVNDATTQVATAAEEQTSVSEDINRNVTEVAEISEAMHDAAEQNLRTVPELEAMARKAQELAGRIRY</sequence>
<dbReference type="PRINTS" id="PR00260">
    <property type="entry name" value="CHEMTRNSDUCR"/>
</dbReference>
<keyword evidence="2" id="KW-0145">Chemotaxis</keyword>
<feature type="transmembrane region" description="Helical" evidence="9">
    <location>
        <begin position="61"/>
        <end position="87"/>
    </location>
</feature>
<evidence type="ECO:0000256" key="1">
    <source>
        <dbReference type="ARBA" id="ARBA00004141"/>
    </source>
</evidence>
<dbReference type="Pfam" id="PF00015">
    <property type="entry name" value="MCPsignal"/>
    <property type="match status" value="1"/>
</dbReference>
<keyword evidence="5 9" id="KW-0472">Membrane</keyword>
<dbReference type="InterPro" id="IPR004090">
    <property type="entry name" value="Chemotax_Me-accpt_rcpt"/>
</dbReference>
<keyword evidence="4 9" id="KW-1133">Transmembrane helix</keyword>
<dbReference type="InterPro" id="IPR003660">
    <property type="entry name" value="HAMP_dom"/>
</dbReference>
<dbReference type="InterPro" id="IPR004089">
    <property type="entry name" value="MCPsignal_dom"/>
</dbReference>
<name>A0A3B8WJE6_MARNT</name>
<accession>A0A3B8WJE6</accession>
<evidence type="ECO:0000256" key="7">
    <source>
        <dbReference type="ARBA" id="ARBA00029447"/>
    </source>
</evidence>